<dbReference type="PROSITE" id="PS50928">
    <property type="entry name" value="ABC_TM1"/>
    <property type="match status" value="1"/>
</dbReference>
<dbReference type="Gene3D" id="1.10.3720.10">
    <property type="entry name" value="MetI-like"/>
    <property type="match status" value="1"/>
</dbReference>
<protein>
    <submittedName>
        <fullName evidence="9">ABC transporter permease</fullName>
    </submittedName>
</protein>
<proteinExistence type="inferred from homology"/>
<keyword evidence="6 7" id="KW-0472">Membrane</keyword>
<dbReference type="CDD" id="cd06261">
    <property type="entry name" value="TM_PBP2"/>
    <property type="match status" value="1"/>
</dbReference>
<keyword evidence="4 7" id="KW-0812">Transmembrane</keyword>
<dbReference type="EMBL" id="CP024996">
    <property type="protein sequence ID" value="AYR24736.1"/>
    <property type="molecule type" value="Genomic_DNA"/>
</dbReference>
<feature type="domain" description="ABC transmembrane type-1" evidence="8">
    <location>
        <begin position="118"/>
        <end position="308"/>
    </location>
</feature>
<accession>A0AAD0U9I3</accession>
<feature type="transmembrane region" description="Helical" evidence="7">
    <location>
        <begin position="50"/>
        <end position="69"/>
    </location>
</feature>
<evidence type="ECO:0000256" key="5">
    <source>
        <dbReference type="ARBA" id="ARBA00022989"/>
    </source>
</evidence>
<keyword evidence="2 7" id="KW-0813">Transport</keyword>
<reference evidence="9 10" key="1">
    <citation type="submission" date="2017-11" db="EMBL/GenBank/DDBJ databases">
        <title>Complete genome sequence of Herbaspirillum rubrisubalbicans DSM 11543.</title>
        <authorList>
            <person name="Chen M."/>
            <person name="An Q."/>
        </authorList>
    </citation>
    <scope>NUCLEOTIDE SEQUENCE [LARGE SCALE GENOMIC DNA]</scope>
    <source>
        <strain evidence="9 10">DSM 11543</strain>
    </source>
</reference>
<dbReference type="GO" id="GO:0005886">
    <property type="term" value="C:plasma membrane"/>
    <property type="evidence" value="ECO:0007669"/>
    <property type="project" value="UniProtKB-SubCell"/>
</dbReference>
<dbReference type="InterPro" id="IPR000515">
    <property type="entry name" value="MetI-like"/>
</dbReference>
<dbReference type="InterPro" id="IPR035906">
    <property type="entry name" value="MetI-like_sf"/>
</dbReference>
<dbReference type="Proteomes" id="UP000269199">
    <property type="component" value="Chromosome"/>
</dbReference>
<evidence type="ECO:0000256" key="3">
    <source>
        <dbReference type="ARBA" id="ARBA00022475"/>
    </source>
</evidence>
<evidence type="ECO:0000313" key="9">
    <source>
        <dbReference type="EMBL" id="AYR24736.1"/>
    </source>
</evidence>
<dbReference type="InterPro" id="IPR025966">
    <property type="entry name" value="OppC_N"/>
</dbReference>
<dbReference type="PANTHER" id="PTHR43386">
    <property type="entry name" value="OLIGOPEPTIDE TRANSPORT SYSTEM PERMEASE PROTEIN APPC"/>
    <property type="match status" value="1"/>
</dbReference>
<evidence type="ECO:0000259" key="8">
    <source>
        <dbReference type="PROSITE" id="PS50928"/>
    </source>
</evidence>
<feature type="transmembrane region" description="Helical" evidence="7">
    <location>
        <begin position="158"/>
        <end position="178"/>
    </location>
</feature>
<keyword evidence="3" id="KW-1003">Cell membrane</keyword>
<dbReference type="Pfam" id="PF12911">
    <property type="entry name" value="OppC_N"/>
    <property type="match status" value="1"/>
</dbReference>
<dbReference type="GO" id="GO:0055085">
    <property type="term" value="P:transmembrane transport"/>
    <property type="evidence" value="ECO:0007669"/>
    <property type="project" value="InterPro"/>
</dbReference>
<comment type="subcellular location">
    <subcellularLocation>
        <location evidence="1 7">Cell membrane</location>
        <topology evidence="1 7">Multi-pass membrane protein</topology>
    </subcellularLocation>
</comment>
<dbReference type="InterPro" id="IPR050366">
    <property type="entry name" value="BP-dependent_transpt_permease"/>
</dbReference>
<organism evidence="9 10">
    <name type="scientific">Herbaspirillum rubrisubalbicans</name>
    <dbReference type="NCBI Taxonomy" id="80842"/>
    <lineage>
        <taxon>Bacteria</taxon>
        <taxon>Pseudomonadati</taxon>
        <taxon>Pseudomonadota</taxon>
        <taxon>Betaproteobacteria</taxon>
        <taxon>Burkholderiales</taxon>
        <taxon>Oxalobacteraceae</taxon>
        <taxon>Herbaspirillum</taxon>
    </lineage>
</organism>
<evidence type="ECO:0000256" key="1">
    <source>
        <dbReference type="ARBA" id="ARBA00004651"/>
    </source>
</evidence>
<gene>
    <name evidence="9" type="ORF">RC54_13260</name>
</gene>
<dbReference type="RefSeq" id="WP_061789808.1">
    <property type="nucleotide sequence ID" value="NZ_CP024996.1"/>
</dbReference>
<dbReference type="SUPFAM" id="SSF161098">
    <property type="entry name" value="MetI-like"/>
    <property type="match status" value="1"/>
</dbReference>
<sequence length="321" mass="34043">MMINDIETGVLAAQVEPTDGAARPVGDARASESPWRVLARRFFKSRIGTAAALLLALMVVAAVASPLIAPQDPYDLTKVSILEAERSPGTLSTDHTMRYVLGTDGAGRDMLSAILYGLRISLGIGVASALVALVLGTSLGLISAYFGGKVDALLMRIVDVQLSVPTILVALVLLAVLGQGVDKTLMALVLVQWAIFARNVRGAALVERGKDYIEAALGQGLPARRIMFRHVLPNCVAPLIVTTTNQMANAITLEATMSFLGIGLPQTKPSLGLLISNGFDYMLSNQYWISVFPGVALVLLVMAVSLVGDQLRLVLNPKLDV</sequence>
<feature type="transmembrane region" description="Helical" evidence="7">
    <location>
        <begin position="287"/>
        <end position="308"/>
    </location>
</feature>
<evidence type="ECO:0000256" key="7">
    <source>
        <dbReference type="RuleBase" id="RU363032"/>
    </source>
</evidence>
<dbReference type="AlphaFoldDB" id="A0AAD0U9I3"/>
<dbReference type="Pfam" id="PF00528">
    <property type="entry name" value="BPD_transp_1"/>
    <property type="match status" value="1"/>
</dbReference>
<evidence type="ECO:0000256" key="6">
    <source>
        <dbReference type="ARBA" id="ARBA00023136"/>
    </source>
</evidence>
<comment type="similarity">
    <text evidence="7">Belongs to the binding-protein-dependent transport system permease family.</text>
</comment>
<feature type="transmembrane region" description="Helical" evidence="7">
    <location>
        <begin position="120"/>
        <end position="146"/>
    </location>
</feature>
<evidence type="ECO:0000256" key="4">
    <source>
        <dbReference type="ARBA" id="ARBA00022692"/>
    </source>
</evidence>
<evidence type="ECO:0000256" key="2">
    <source>
        <dbReference type="ARBA" id="ARBA00022448"/>
    </source>
</evidence>
<evidence type="ECO:0000313" key="10">
    <source>
        <dbReference type="Proteomes" id="UP000269199"/>
    </source>
</evidence>
<name>A0AAD0U9I3_9BURK</name>
<dbReference type="PANTHER" id="PTHR43386:SF26">
    <property type="entry name" value="ABC TRANSPORTER PERMEASE PROTEIN"/>
    <property type="match status" value="1"/>
</dbReference>
<keyword evidence="5 7" id="KW-1133">Transmembrane helix</keyword>